<feature type="transmembrane region" description="Helical" evidence="9">
    <location>
        <begin position="130"/>
        <end position="150"/>
    </location>
</feature>
<evidence type="ECO:0000256" key="8">
    <source>
        <dbReference type="ARBA" id="ARBA00023136"/>
    </source>
</evidence>
<comment type="similarity">
    <text evidence="2 10">Belongs to the binding-protein-dependent transport system permease family. CysTW subfamily.</text>
</comment>
<name>A0A7W6EG25_9HYPH</name>
<keyword evidence="14" id="KW-1185">Reference proteome</keyword>
<sequence length="322" mass="34135">MAELKLSSLSEKSISRNPSGAEYASDRGFRGLALACGLAMMLLLLAILIIIGREAAPAISKYGLGFLTNAVWAPGRGEFGILAEIWGTLYSSILALIIAGFFGVSIAIFLTQDFLPPALAQVFRTIVEMLAAIPSVVYGLWGIFVVIPAIRPLANWLHEHFSFIPLFGTSFGGPGMAPAVIVLAIMVLPTVAAISQDAFRLIPYKVKEAAYGMGTTRWEAILKVMVPTAANGIFASLVLGFGRALGETMALAMIIGNANQISLSLFSPANTLASLLASTFPEAGQLEREALMFAALALLFITFIVNVAGTIIMSFAAKQQTT</sequence>
<evidence type="ECO:0000259" key="12">
    <source>
        <dbReference type="PROSITE" id="PS50928"/>
    </source>
</evidence>
<dbReference type="AlphaFoldDB" id="A0A7W6EG25"/>
<keyword evidence="8 9" id="KW-0472">Membrane</keyword>
<feature type="region of interest" description="Disordered" evidence="11">
    <location>
        <begin position="1"/>
        <end position="23"/>
    </location>
</feature>
<dbReference type="CDD" id="cd06261">
    <property type="entry name" value="TM_PBP2"/>
    <property type="match status" value="1"/>
</dbReference>
<reference evidence="13 14" key="1">
    <citation type="submission" date="2020-08" db="EMBL/GenBank/DDBJ databases">
        <title>Genomic Encyclopedia of Type Strains, Phase IV (KMG-IV): sequencing the most valuable type-strain genomes for metagenomic binning, comparative biology and taxonomic classification.</title>
        <authorList>
            <person name="Goeker M."/>
        </authorList>
    </citation>
    <scope>NUCLEOTIDE SEQUENCE [LARGE SCALE GENOMIC DNA]</scope>
    <source>
        <strain evidence="13 14">DSM 28760</strain>
    </source>
</reference>
<evidence type="ECO:0000256" key="4">
    <source>
        <dbReference type="ARBA" id="ARBA00022475"/>
    </source>
</evidence>
<dbReference type="EMBL" id="JACICC010000002">
    <property type="protein sequence ID" value="MBB3809166.1"/>
    <property type="molecule type" value="Genomic_DNA"/>
</dbReference>
<dbReference type="Proteomes" id="UP000537592">
    <property type="component" value="Unassembled WGS sequence"/>
</dbReference>
<evidence type="ECO:0000256" key="11">
    <source>
        <dbReference type="SAM" id="MobiDB-lite"/>
    </source>
</evidence>
<keyword evidence="5 10" id="KW-0592">Phosphate transport</keyword>
<evidence type="ECO:0000256" key="9">
    <source>
        <dbReference type="RuleBase" id="RU363032"/>
    </source>
</evidence>
<feature type="domain" description="ABC transmembrane type-1" evidence="12">
    <location>
        <begin position="85"/>
        <end position="309"/>
    </location>
</feature>
<feature type="transmembrane region" description="Helical" evidence="9">
    <location>
        <begin position="261"/>
        <end position="280"/>
    </location>
</feature>
<dbReference type="Pfam" id="PF00528">
    <property type="entry name" value="BPD_transp_1"/>
    <property type="match status" value="1"/>
</dbReference>
<evidence type="ECO:0000256" key="6">
    <source>
        <dbReference type="ARBA" id="ARBA00022692"/>
    </source>
</evidence>
<dbReference type="Gene3D" id="1.10.3720.10">
    <property type="entry name" value="MetI-like"/>
    <property type="match status" value="1"/>
</dbReference>
<evidence type="ECO:0000256" key="10">
    <source>
        <dbReference type="RuleBase" id="RU363054"/>
    </source>
</evidence>
<dbReference type="NCBIfam" id="TIGR02138">
    <property type="entry name" value="phosphate_pstC"/>
    <property type="match status" value="1"/>
</dbReference>
<dbReference type="PANTHER" id="PTHR30425">
    <property type="entry name" value="PHOSPHATE TRANSPORT SYSTEM PERMEASE PROTEIN PST"/>
    <property type="match status" value="1"/>
</dbReference>
<comment type="caution">
    <text evidence="13">The sequence shown here is derived from an EMBL/GenBank/DDBJ whole genome shotgun (WGS) entry which is preliminary data.</text>
</comment>
<dbReference type="GO" id="GO:0005886">
    <property type="term" value="C:plasma membrane"/>
    <property type="evidence" value="ECO:0007669"/>
    <property type="project" value="UniProtKB-SubCell"/>
</dbReference>
<comment type="function">
    <text evidence="10">Part of the binding-protein-dependent transport system for phosphate; probably responsible for the translocation of the substrate across the membrane.</text>
</comment>
<keyword evidence="4" id="KW-1003">Cell membrane</keyword>
<feature type="transmembrane region" description="Helical" evidence="9">
    <location>
        <begin position="89"/>
        <end position="110"/>
    </location>
</feature>
<keyword evidence="7 9" id="KW-1133">Transmembrane helix</keyword>
<dbReference type="PANTHER" id="PTHR30425:SF1">
    <property type="entry name" value="PHOSPHATE TRANSPORT SYSTEM PERMEASE PROTEIN PSTC"/>
    <property type="match status" value="1"/>
</dbReference>
<feature type="transmembrane region" description="Helical" evidence="9">
    <location>
        <begin position="32"/>
        <end position="52"/>
    </location>
</feature>
<accession>A0A7W6EG25</accession>
<dbReference type="InterPro" id="IPR051124">
    <property type="entry name" value="Phosphate_Transport_Permease"/>
</dbReference>
<organism evidence="13 14">
    <name type="scientific">Pseudochelatococcus contaminans</name>
    <dbReference type="NCBI Taxonomy" id="1538103"/>
    <lineage>
        <taxon>Bacteria</taxon>
        <taxon>Pseudomonadati</taxon>
        <taxon>Pseudomonadota</taxon>
        <taxon>Alphaproteobacteria</taxon>
        <taxon>Hyphomicrobiales</taxon>
        <taxon>Chelatococcaceae</taxon>
        <taxon>Pseudochelatococcus</taxon>
    </lineage>
</organism>
<protein>
    <recommendedName>
        <fullName evidence="10">Phosphate transport system permease protein</fullName>
    </recommendedName>
</protein>
<evidence type="ECO:0000313" key="13">
    <source>
        <dbReference type="EMBL" id="MBB3809166.1"/>
    </source>
</evidence>
<dbReference type="InterPro" id="IPR035906">
    <property type="entry name" value="MetI-like_sf"/>
</dbReference>
<evidence type="ECO:0000256" key="5">
    <source>
        <dbReference type="ARBA" id="ARBA00022592"/>
    </source>
</evidence>
<dbReference type="SUPFAM" id="SSF161098">
    <property type="entry name" value="MetI-like"/>
    <property type="match status" value="1"/>
</dbReference>
<proteinExistence type="inferred from homology"/>
<feature type="transmembrane region" description="Helical" evidence="9">
    <location>
        <begin position="220"/>
        <end position="241"/>
    </location>
</feature>
<evidence type="ECO:0000256" key="3">
    <source>
        <dbReference type="ARBA" id="ARBA00022448"/>
    </source>
</evidence>
<dbReference type="PROSITE" id="PS50928">
    <property type="entry name" value="ABC_TM1"/>
    <property type="match status" value="1"/>
</dbReference>
<feature type="compositionally biased region" description="Low complexity" evidence="11">
    <location>
        <begin position="1"/>
        <end position="12"/>
    </location>
</feature>
<evidence type="ECO:0000256" key="2">
    <source>
        <dbReference type="ARBA" id="ARBA00007069"/>
    </source>
</evidence>
<evidence type="ECO:0000256" key="7">
    <source>
        <dbReference type="ARBA" id="ARBA00022989"/>
    </source>
</evidence>
<dbReference type="GO" id="GO:0006817">
    <property type="term" value="P:phosphate ion transport"/>
    <property type="evidence" value="ECO:0007669"/>
    <property type="project" value="UniProtKB-KW"/>
</dbReference>
<gene>
    <name evidence="13" type="ORF">FHS81_001236</name>
</gene>
<keyword evidence="10" id="KW-0997">Cell inner membrane</keyword>
<feature type="transmembrane region" description="Helical" evidence="9">
    <location>
        <begin position="292"/>
        <end position="317"/>
    </location>
</feature>
<keyword evidence="3 9" id="KW-0813">Transport</keyword>
<dbReference type="GO" id="GO:0005315">
    <property type="term" value="F:phosphate transmembrane transporter activity"/>
    <property type="evidence" value="ECO:0007669"/>
    <property type="project" value="InterPro"/>
</dbReference>
<dbReference type="InterPro" id="IPR000515">
    <property type="entry name" value="MetI-like"/>
</dbReference>
<comment type="subcellular location">
    <subcellularLocation>
        <location evidence="10">Cell inner membrane</location>
        <topology evidence="10">Multi-pass membrane protein</topology>
    </subcellularLocation>
    <subcellularLocation>
        <location evidence="1 9">Cell membrane</location>
        <topology evidence="1 9">Multi-pass membrane protein</topology>
    </subcellularLocation>
</comment>
<dbReference type="RefSeq" id="WP_183751154.1">
    <property type="nucleotide sequence ID" value="NZ_JACICC010000002.1"/>
</dbReference>
<evidence type="ECO:0000313" key="14">
    <source>
        <dbReference type="Proteomes" id="UP000537592"/>
    </source>
</evidence>
<evidence type="ECO:0000256" key="1">
    <source>
        <dbReference type="ARBA" id="ARBA00004651"/>
    </source>
</evidence>
<keyword evidence="6 9" id="KW-0812">Transmembrane</keyword>
<dbReference type="InterPro" id="IPR011864">
    <property type="entry name" value="Phosphate_PstC"/>
</dbReference>